<keyword evidence="3" id="KW-1185">Reference proteome</keyword>
<evidence type="ECO:0000313" key="2">
    <source>
        <dbReference type="EMBL" id="KAK5982107.1"/>
    </source>
</evidence>
<dbReference type="EMBL" id="WIXE01011067">
    <property type="protein sequence ID" value="KAK5977069.1"/>
    <property type="molecule type" value="Genomic_DNA"/>
</dbReference>
<dbReference type="Proteomes" id="UP001331761">
    <property type="component" value="Unassembled WGS sequence"/>
</dbReference>
<evidence type="ECO:0000313" key="3">
    <source>
        <dbReference type="Proteomes" id="UP001331761"/>
    </source>
</evidence>
<dbReference type="AlphaFoldDB" id="A0AAN8IJM3"/>
<dbReference type="EMBL" id="WIXE01005546">
    <property type="protein sequence ID" value="KAK5982107.1"/>
    <property type="molecule type" value="Genomic_DNA"/>
</dbReference>
<dbReference type="SUPFAM" id="SSF53335">
    <property type="entry name" value="S-adenosyl-L-methionine-dependent methyltransferases"/>
    <property type="match status" value="1"/>
</dbReference>
<dbReference type="InterPro" id="IPR029063">
    <property type="entry name" value="SAM-dependent_MTases_sf"/>
</dbReference>
<accession>A0AAN8IJM3</accession>
<comment type="caution">
    <text evidence="1">The sequence shown here is derived from an EMBL/GenBank/DDBJ whole genome shotgun (WGS) entry which is preliminary data.</text>
</comment>
<protein>
    <recommendedName>
        <fullName evidence="4">PABS domain-containing protein</fullName>
    </recommendedName>
</protein>
<organism evidence="1 3">
    <name type="scientific">Trichostrongylus colubriformis</name>
    <name type="common">Black scour worm</name>
    <dbReference type="NCBI Taxonomy" id="6319"/>
    <lineage>
        <taxon>Eukaryota</taxon>
        <taxon>Metazoa</taxon>
        <taxon>Ecdysozoa</taxon>
        <taxon>Nematoda</taxon>
        <taxon>Chromadorea</taxon>
        <taxon>Rhabditida</taxon>
        <taxon>Rhabditina</taxon>
        <taxon>Rhabditomorpha</taxon>
        <taxon>Strongyloidea</taxon>
        <taxon>Trichostrongylidae</taxon>
        <taxon>Trichostrongylus</taxon>
    </lineage>
</organism>
<sequence length="98" mass="11211">MNYSFQVQMSITAVENNQATFEMAEKWFSLKPDNTLEVIVQDEVMFLRKRAARESRFDAIVLDSCFSYTTDDIHCPSTAFLDPYVIRSMAALVGEQGE</sequence>
<evidence type="ECO:0008006" key="4">
    <source>
        <dbReference type="Google" id="ProtNLM"/>
    </source>
</evidence>
<gene>
    <name evidence="2" type="ORF">GCK32_021665</name>
    <name evidence="1" type="ORF">GCK32_022251</name>
</gene>
<dbReference type="Gene3D" id="3.40.50.150">
    <property type="entry name" value="Vaccinia Virus protein VP39"/>
    <property type="match status" value="1"/>
</dbReference>
<feature type="non-terminal residue" evidence="1">
    <location>
        <position position="98"/>
    </location>
</feature>
<proteinExistence type="predicted"/>
<reference evidence="1 3" key="1">
    <citation type="submission" date="2019-10" db="EMBL/GenBank/DDBJ databases">
        <title>Assembly and Annotation for the nematode Trichostrongylus colubriformis.</title>
        <authorList>
            <person name="Martin J."/>
        </authorList>
    </citation>
    <scope>NUCLEOTIDE SEQUENCE [LARGE SCALE GENOMIC DNA]</scope>
    <source>
        <strain evidence="1">G859</strain>
        <tissue evidence="1">Whole worm</tissue>
    </source>
</reference>
<name>A0AAN8IJM3_TRICO</name>
<evidence type="ECO:0000313" key="1">
    <source>
        <dbReference type="EMBL" id="KAK5977069.1"/>
    </source>
</evidence>